<evidence type="ECO:0000256" key="2">
    <source>
        <dbReference type="ARBA" id="ARBA00022723"/>
    </source>
</evidence>
<evidence type="ECO:0000313" key="5">
    <source>
        <dbReference type="EMBL" id="HGB13860.1"/>
    </source>
</evidence>
<dbReference type="PANTHER" id="PTHR11820">
    <property type="entry name" value="ACYLPYRUVASE"/>
    <property type="match status" value="1"/>
</dbReference>
<evidence type="ECO:0000259" key="4">
    <source>
        <dbReference type="Pfam" id="PF10370"/>
    </source>
</evidence>
<gene>
    <name evidence="5" type="ORF">ENV62_01280</name>
</gene>
<keyword evidence="5" id="KW-0378">Hydrolase</keyword>
<dbReference type="InterPro" id="IPR011234">
    <property type="entry name" value="Fumarylacetoacetase-like_C"/>
</dbReference>
<accession>A0A7C3SHT2</accession>
<dbReference type="SUPFAM" id="SSF56529">
    <property type="entry name" value="FAH"/>
    <property type="match status" value="1"/>
</dbReference>
<dbReference type="GO" id="GO:0016853">
    <property type="term" value="F:isomerase activity"/>
    <property type="evidence" value="ECO:0007669"/>
    <property type="project" value="UniProtKB-ARBA"/>
</dbReference>
<dbReference type="InterPro" id="IPR036663">
    <property type="entry name" value="Fumarylacetoacetase_C_sf"/>
</dbReference>
<reference evidence="5" key="1">
    <citation type="journal article" date="2020" name="mSystems">
        <title>Genome- and Community-Level Interaction Insights into Carbon Utilization and Element Cycling Functions of Hydrothermarchaeota in Hydrothermal Sediment.</title>
        <authorList>
            <person name="Zhou Z."/>
            <person name="Liu Y."/>
            <person name="Xu W."/>
            <person name="Pan J."/>
            <person name="Luo Z.H."/>
            <person name="Li M."/>
        </authorList>
    </citation>
    <scope>NUCLEOTIDE SEQUENCE [LARGE SCALE GENOMIC DNA]</scope>
    <source>
        <strain evidence="5">SpSt-776</strain>
    </source>
</reference>
<organism evidence="5">
    <name type="scientific">Desulfobacca acetoxidans</name>
    <dbReference type="NCBI Taxonomy" id="60893"/>
    <lineage>
        <taxon>Bacteria</taxon>
        <taxon>Pseudomonadati</taxon>
        <taxon>Thermodesulfobacteriota</taxon>
        <taxon>Desulfobaccia</taxon>
        <taxon>Desulfobaccales</taxon>
        <taxon>Desulfobaccaceae</taxon>
        <taxon>Desulfobacca</taxon>
    </lineage>
</organism>
<dbReference type="Gene3D" id="2.30.30.370">
    <property type="entry name" value="FAH"/>
    <property type="match status" value="1"/>
</dbReference>
<dbReference type="GO" id="GO:0019752">
    <property type="term" value="P:carboxylic acid metabolic process"/>
    <property type="evidence" value="ECO:0007669"/>
    <property type="project" value="UniProtKB-ARBA"/>
</dbReference>
<sequence length="256" mass="27857">MKIVRFSRAGRIGYGILKGERIHALKTAPFSGLRESGEVFSLSAASLLAPCEPTKIVALALNYRDHAAEFGRPIPDEPLIFLKPSSSVIGPEADIVYPGMTRRLDYEAELAVVIARPARRVAEAAALDYILGYTCFNDITARDLQKKDGLFARAKGFDTFAPLGPWIETEIASPDHLTVEAYLNGERKQHSTTNNMVFGVRRLISFISHIMTLLPGDVIATGTPAGVGPLQVGDVVEVRVEGIGNLRNRVVQEEGT</sequence>
<dbReference type="PANTHER" id="PTHR11820:SF7">
    <property type="entry name" value="ACYLPYRUVASE FAHD1, MITOCHONDRIAL"/>
    <property type="match status" value="1"/>
</dbReference>
<feature type="domain" description="Fumarylacetoacetase-like C-terminal" evidence="3">
    <location>
        <begin position="55"/>
        <end position="251"/>
    </location>
</feature>
<protein>
    <submittedName>
        <fullName evidence="5">FAA hydrolase family protein</fullName>
    </submittedName>
</protein>
<dbReference type="InterPro" id="IPR018833">
    <property type="entry name" value="Rv2993c-like_N"/>
</dbReference>
<keyword evidence="2" id="KW-0479">Metal-binding</keyword>
<dbReference type="GO" id="GO:0018773">
    <property type="term" value="F:acetylpyruvate hydrolase activity"/>
    <property type="evidence" value="ECO:0007669"/>
    <property type="project" value="TreeGrafter"/>
</dbReference>
<evidence type="ECO:0000256" key="1">
    <source>
        <dbReference type="ARBA" id="ARBA00010211"/>
    </source>
</evidence>
<name>A0A7C3SHT2_9BACT</name>
<dbReference type="Pfam" id="PF10370">
    <property type="entry name" value="Rv2993c-like_N"/>
    <property type="match status" value="1"/>
</dbReference>
<dbReference type="AlphaFoldDB" id="A0A7C3SHT2"/>
<dbReference type="GO" id="GO:0046872">
    <property type="term" value="F:metal ion binding"/>
    <property type="evidence" value="ECO:0007669"/>
    <property type="project" value="UniProtKB-KW"/>
</dbReference>
<dbReference type="Pfam" id="PF01557">
    <property type="entry name" value="FAA_hydrolase"/>
    <property type="match status" value="1"/>
</dbReference>
<dbReference type="Gene3D" id="3.90.850.10">
    <property type="entry name" value="Fumarylacetoacetase-like, C-terminal domain"/>
    <property type="match status" value="1"/>
</dbReference>
<proteinExistence type="inferred from homology"/>
<feature type="domain" description="Rv2993c-like N-terminal" evidence="4">
    <location>
        <begin position="1"/>
        <end position="50"/>
    </location>
</feature>
<dbReference type="FunFam" id="3.90.850.10:FF:000002">
    <property type="entry name" value="2-hydroxyhepta-2,4-diene-1,7-dioate isomerase"/>
    <property type="match status" value="1"/>
</dbReference>
<comment type="similarity">
    <text evidence="1">Belongs to the FAH family.</text>
</comment>
<comment type="caution">
    <text evidence="5">The sequence shown here is derived from an EMBL/GenBank/DDBJ whole genome shotgun (WGS) entry which is preliminary data.</text>
</comment>
<dbReference type="EMBL" id="DTHB01000016">
    <property type="protein sequence ID" value="HGB13860.1"/>
    <property type="molecule type" value="Genomic_DNA"/>
</dbReference>
<evidence type="ECO:0000259" key="3">
    <source>
        <dbReference type="Pfam" id="PF01557"/>
    </source>
</evidence>